<comment type="caution">
    <text evidence="2">The sequence shown here is derived from an EMBL/GenBank/DDBJ whole genome shotgun (WGS) entry which is preliminary data.</text>
</comment>
<protein>
    <submittedName>
        <fullName evidence="2">DUF1236 domain-containing protein</fullName>
    </submittedName>
</protein>
<evidence type="ECO:0000313" key="2">
    <source>
        <dbReference type="EMBL" id="NOJ45756.1"/>
    </source>
</evidence>
<evidence type="ECO:0000256" key="1">
    <source>
        <dbReference type="SAM" id="SignalP"/>
    </source>
</evidence>
<reference evidence="2 3" key="1">
    <citation type="submission" date="2020-03" db="EMBL/GenBank/DDBJ databases">
        <title>Bradyrhizobium diversity isolated from nodules of Muelleranthus trifoliolatus.</title>
        <authorList>
            <person name="Klepa M."/>
            <person name="Helene L."/>
            <person name="Hungria M."/>
        </authorList>
    </citation>
    <scope>NUCLEOTIDE SEQUENCE [LARGE SCALE GENOMIC DNA]</scope>
    <source>
        <strain evidence="2 3">WSM 1744</strain>
    </source>
</reference>
<keyword evidence="1" id="KW-0732">Signal</keyword>
<dbReference type="InterPro" id="IPR009642">
    <property type="entry name" value="DUF1236"/>
</dbReference>
<dbReference type="AlphaFoldDB" id="A0A7Y4H183"/>
<gene>
    <name evidence="2" type="ORF">HCN50_05715</name>
</gene>
<evidence type="ECO:0000313" key="3">
    <source>
        <dbReference type="Proteomes" id="UP000528734"/>
    </source>
</evidence>
<dbReference type="Pfam" id="PF06823">
    <property type="entry name" value="DUF1236"/>
    <property type="match status" value="1"/>
</dbReference>
<name>A0A7Y4H183_9BRAD</name>
<dbReference type="Proteomes" id="UP000528734">
    <property type="component" value="Unassembled WGS sequence"/>
</dbReference>
<feature type="signal peptide" evidence="1">
    <location>
        <begin position="1"/>
        <end position="22"/>
    </location>
</feature>
<sequence length="127" mass="13139">MNNRLAISVLAASLLMSGAAFAQSTTAQGAAEGAARGGEAAGPVGAIVGGTVGAAVGAAVEIPNAVINSVPRDHSVVVRERVVVGEPLPPSVELRAVPQYTEYRYAVVNDRRVIVEPRTRRVVRILD</sequence>
<keyword evidence="3" id="KW-1185">Reference proteome</keyword>
<dbReference type="RefSeq" id="WP_171708656.1">
    <property type="nucleotide sequence ID" value="NZ_JAAVLW010000002.1"/>
</dbReference>
<organism evidence="2 3">
    <name type="scientific">Bradyrhizobium archetypum</name>
    <dbReference type="NCBI Taxonomy" id="2721160"/>
    <lineage>
        <taxon>Bacteria</taxon>
        <taxon>Pseudomonadati</taxon>
        <taxon>Pseudomonadota</taxon>
        <taxon>Alphaproteobacteria</taxon>
        <taxon>Hyphomicrobiales</taxon>
        <taxon>Nitrobacteraceae</taxon>
        <taxon>Bradyrhizobium</taxon>
    </lineage>
</organism>
<dbReference type="EMBL" id="JAAVLW010000002">
    <property type="protein sequence ID" value="NOJ45756.1"/>
    <property type="molecule type" value="Genomic_DNA"/>
</dbReference>
<feature type="chain" id="PRO_5031100971" evidence="1">
    <location>
        <begin position="23"/>
        <end position="127"/>
    </location>
</feature>
<accession>A0A7Y4H183</accession>
<proteinExistence type="predicted"/>